<feature type="domain" description="PPIase cyclophilin-type" evidence="3">
    <location>
        <begin position="87"/>
        <end position="277"/>
    </location>
</feature>
<comment type="caution">
    <text evidence="4">The sequence shown here is derived from an EMBL/GenBank/DDBJ whole genome shotgun (WGS) entry which is preliminary data.</text>
</comment>
<dbReference type="eggNOG" id="COG0652">
    <property type="taxonomic scope" value="Bacteria"/>
</dbReference>
<evidence type="ECO:0000313" key="4">
    <source>
        <dbReference type="EMBL" id="EHN58322.1"/>
    </source>
</evidence>
<dbReference type="EMBL" id="AFVZ01000001">
    <property type="protein sequence ID" value="EHN58322.1"/>
    <property type="molecule type" value="Genomic_DNA"/>
</dbReference>
<dbReference type="AlphaFoldDB" id="G9WHI3"/>
<comment type="function">
    <text evidence="1 2">PPIases accelerate the folding of proteins. It catalyzes the cis-trans isomerization of proline imidic peptide bonds in oligopeptides.</text>
</comment>
<name>G9WHI3_9LACO</name>
<comment type="catalytic activity">
    <reaction evidence="2">
        <text>[protein]-peptidylproline (omega=180) = [protein]-peptidylproline (omega=0)</text>
        <dbReference type="Rhea" id="RHEA:16237"/>
        <dbReference type="Rhea" id="RHEA-COMP:10747"/>
        <dbReference type="Rhea" id="RHEA-COMP:10748"/>
        <dbReference type="ChEBI" id="CHEBI:83833"/>
        <dbReference type="ChEBI" id="CHEBI:83834"/>
        <dbReference type="EC" id="5.2.1.8"/>
    </reaction>
</comment>
<dbReference type="PANTHER" id="PTHR45625">
    <property type="entry name" value="PEPTIDYL-PROLYL CIS-TRANS ISOMERASE-RELATED"/>
    <property type="match status" value="1"/>
</dbReference>
<dbReference type="GO" id="GO:0003755">
    <property type="term" value="F:peptidyl-prolyl cis-trans isomerase activity"/>
    <property type="evidence" value="ECO:0007669"/>
    <property type="project" value="UniProtKB-UniRule"/>
</dbReference>
<comment type="similarity">
    <text evidence="2">Belongs to the cyclophilin-type PPIase family.</text>
</comment>
<dbReference type="HOGENOM" id="CLU_012062_16_0_9"/>
<sequence>MNKKNKILIILGSVLVAVFFIWESVAIYQQNRASEAASSSSSTAASDTSSSSSSALNAKYSKSELNNMALPQLTTTIGSGETKVTFETTAGTVVAKIFNKYAPLAAENFLTHAQEGYYNGLEFFRVYKDFMIQSGDPKNVGTGGQSIWASGAHKNAKIDAGTGFKNEISPNLYFIRGAIGMANAGTANTNGSQFFIEESSSNVQAQITDKNAYPTKIYDAYKNGGTPSLDGSYTVFGQVISGMNIVDQIAKADVTTNATTSEKTFPKNPIKITKVTVEESK</sequence>
<dbReference type="EC" id="5.2.1.8" evidence="2"/>
<dbReference type="PATRIC" id="fig|1045004.4.peg.198"/>
<organism evidence="4 5">
    <name type="scientific">Oenococcus kitaharae DSM 17330</name>
    <dbReference type="NCBI Taxonomy" id="1045004"/>
    <lineage>
        <taxon>Bacteria</taxon>
        <taxon>Bacillati</taxon>
        <taxon>Bacillota</taxon>
        <taxon>Bacilli</taxon>
        <taxon>Lactobacillales</taxon>
        <taxon>Lactobacillaceae</taxon>
        <taxon>Oenococcus</taxon>
    </lineage>
</organism>
<dbReference type="InterPro" id="IPR029000">
    <property type="entry name" value="Cyclophilin-like_dom_sf"/>
</dbReference>
<gene>
    <name evidence="4" type="ORF">OKIT_0197</name>
</gene>
<dbReference type="OrthoDB" id="9807797at2"/>
<dbReference type="InterPro" id="IPR044666">
    <property type="entry name" value="Cyclophilin_A-like"/>
</dbReference>
<accession>G9WHI3</accession>
<keyword evidence="5" id="KW-1185">Reference proteome</keyword>
<dbReference type="RefSeq" id="WP_007744512.1">
    <property type="nucleotide sequence ID" value="NZ_CM001398.1"/>
</dbReference>
<proteinExistence type="inferred from homology"/>
<evidence type="ECO:0000256" key="2">
    <source>
        <dbReference type="RuleBase" id="RU363019"/>
    </source>
</evidence>
<reference evidence="4 5" key="1">
    <citation type="journal article" date="2012" name="PLoS ONE">
        <title>Functional divergence in the genus oenococcus as predicted by genome sequencing of the newly-described species, Oenococcus kitaharae.</title>
        <authorList>
            <person name="Borneman A.R."/>
            <person name="McCarthy J.M."/>
            <person name="Chambers P.J."/>
            <person name="Bartowsky E.J."/>
        </authorList>
    </citation>
    <scope>NUCLEOTIDE SEQUENCE [LARGE SCALE GENOMIC DNA]</scope>
    <source>
        <strain evidence="5">DSM17330</strain>
    </source>
</reference>
<dbReference type="InterPro" id="IPR002130">
    <property type="entry name" value="Cyclophilin-type_PPIase_dom"/>
</dbReference>
<evidence type="ECO:0000256" key="1">
    <source>
        <dbReference type="ARBA" id="ARBA00002388"/>
    </source>
</evidence>
<keyword evidence="2 4" id="KW-0413">Isomerase</keyword>
<dbReference type="SUPFAM" id="SSF50891">
    <property type="entry name" value="Cyclophilin-like"/>
    <property type="match status" value="1"/>
</dbReference>
<protein>
    <recommendedName>
        <fullName evidence="2">Peptidyl-prolyl cis-trans isomerase</fullName>
        <shortName evidence="2">PPIase</shortName>
        <ecNumber evidence="2">5.2.1.8</ecNumber>
    </recommendedName>
</protein>
<dbReference type="Gene3D" id="2.40.100.10">
    <property type="entry name" value="Cyclophilin-like"/>
    <property type="match status" value="1"/>
</dbReference>
<keyword evidence="2" id="KW-0697">Rotamase</keyword>
<dbReference type="PANTHER" id="PTHR45625:SF16">
    <property type="entry name" value="PEPTIDYL-PROLYL CIS-TRANS ISOMERASE"/>
    <property type="match status" value="1"/>
</dbReference>
<dbReference type="Proteomes" id="UP000004959">
    <property type="component" value="Chromosome"/>
</dbReference>
<dbReference type="PROSITE" id="PS50072">
    <property type="entry name" value="CSA_PPIASE_2"/>
    <property type="match status" value="1"/>
</dbReference>
<evidence type="ECO:0000313" key="5">
    <source>
        <dbReference type="Proteomes" id="UP000004959"/>
    </source>
</evidence>
<dbReference type="STRING" id="336988.NT96_04185"/>
<dbReference type="PRINTS" id="PR00153">
    <property type="entry name" value="CSAPPISMRASE"/>
</dbReference>
<dbReference type="CDD" id="cd00317">
    <property type="entry name" value="cyclophilin"/>
    <property type="match status" value="1"/>
</dbReference>
<dbReference type="Pfam" id="PF00160">
    <property type="entry name" value="Pro_isomerase"/>
    <property type="match status" value="1"/>
</dbReference>
<evidence type="ECO:0000259" key="3">
    <source>
        <dbReference type="PROSITE" id="PS50072"/>
    </source>
</evidence>